<protein>
    <submittedName>
        <fullName evidence="1">Uncharacterized protein</fullName>
    </submittedName>
</protein>
<evidence type="ECO:0000313" key="1">
    <source>
        <dbReference type="EMBL" id="KAF3853239.1"/>
    </source>
</evidence>
<gene>
    <name evidence="1" type="ORF">F7725_013927</name>
</gene>
<dbReference type="EMBL" id="JAAKFY010000008">
    <property type="protein sequence ID" value="KAF3853239.1"/>
    <property type="molecule type" value="Genomic_DNA"/>
</dbReference>
<reference evidence="1 2" key="1">
    <citation type="submission" date="2020-03" db="EMBL/GenBank/DDBJ databases">
        <title>Dissostichus mawsoni Genome sequencing and assembly.</title>
        <authorList>
            <person name="Park H."/>
        </authorList>
    </citation>
    <scope>NUCLEOTIDE SEQUENCE [LARGE SCALE GENOMIC DNA]</scope>
    <source>
        <strain evidence="1">DM0001</strain>
        <tissue evidence="1">Muscle</tissue>
    </source>
</reference>
<dbReference type="Proteomes" id="UP000518266">
    <property type="component" value="Unassembled WGS sequence"/>
</dbReference>
<keyword evidence="2" id="KW-1185">Reference proteome</keyword>
<organism evidence="1 2">
    <name type="scientific">Dissostichus mawsoni</name>
    <name type="common">Antarctic cod</name>
    <dbReference type="NCBI Taxonomy" id="36200"/>
    <lineage>
        <taxon>Eukaryota</taxon>
        <taxon>Metazoa</taxon>
        <taxon>Chordata</taxon>
        <taxon>Craniata</taxon>
        <taxon>Vertebrata</taxon>
        <taxon>Euteleostomi</taxon>
        <taxon>Actinopterygii</taxon>
        <taxon>Neopterygii</taxon>
        <taxon>Teleostei</taxon>
        <taxon>Neoteleostei</taxon>
        <taxon>Acanthomorphata</taxon>
        <taxon>Eupercaria</taxon>
        <taxon>Perciformes</taxon>
        <taxon>Notothenioidei</taxon>
        <taxon>Nototheniidae</taxon>
        <taxon>Dissostichus</taxon>
    </lineage>
</organism>
<proteinExistence type="predicted"/>
<name>A0A7J5YWY5_DISMA</name>
<comment type="caution">
    <text evidence="1">The sequence shown here is derived from an EMBL/GenBank/DDBJ whole genome shotgun (WGS) entry which is preliminary data.</text>
</comment>
<sequence>MSVVVGQEAVFCLSMSSASVPWTAPHIKQQTALYILRPRSCFLSIYVFCFSAMDSTAHKTTNSFAKKLFLSIYVFCFSDMDSPAHKTTNSFVHSVCM</sequence>
<dbReference type="AlphaFoldDB" id="A0A7J5YWY5"/>
<evidence type="ECO:0000313" key="2">
    <source>
        <dbReference type="Proteomes" id="UP000518266"/>
    </source>
</evidence>
<accession>A0A7J5YWY5</accession>